<dbReference type="EMBL" id="CP113797">
    <property type="protein sequence ID" value="WAL61351.1"/>
    <property type="molecule type" value="Genomic_DNA"/>
</dbReference>
<protein>
    <submittedName>
        <fullName evidence="1">Uncharacterized protein</fullName>
    </submittedName>
</protein>
<reference evidence="1" key="1">
    <citation type="submission" date="2022-12" db="EMBL/GenBank/DDBJ databases">
        <title>Polyphasic identification of a Novel Hot-Spring Cyanobacterium Ocullathermofonsia sinensis gen nov. sp. nov. and Genomic Insights on its Adaptations to the Thermal Habitat.</title>
        <authorList>
            <person name="Daroch M."/>
            <person name="Tang J."/>
            <person name="Jiang Y."/>
        </authorList>
    </citation>
    <scope>NUCLEOTIDE SEQUENCE</scope>
    <source>
        <strain evidence="1">PKUAC-SCTA174</strain>
    </source>
</reference>
<sequence>MNTDFEALTPEASSCLREALSAIDQLSLEVGADGGFTIIEELYLLITKILERYPELELDDEESIE</sequence>
<keyword evidence="2" id="KW-1185">Reference proteome</keyword>
<organism evidence="1 2">
    <name type="scientific">Thermocoleostomius sinensis A174</name>
    <dbReference type="NCBI Taxonomy" id="2016057"/>
    <lineage>
        <taxon>Bacteria</taxon>
        <taxon>Bacillati</taxon>
        <taxon>Cyanobacteriota</taxon>
        <taxon>Cyanophyceae</taxon>
        <taxon>Oculatellales</taxon>
        <taxon>Oculatellaceae</taxon>
        <taxon>Thermocoleostomius</taxon>
    </lineage>
</organism>
<evidence type="ECO:0000313" key="2">
    <source>
        <dbReference type="Proteomes" id="UP001163152"/>
    </source>
</evidence>
<name>A0A9E9C5N6_9CYAN</name>
<evidence type="ECO:0000313" key="1">
    <source>
        <dbReference type="EMBL" id="WAL61351.1"/>
    </source>
</evidence>
<dbReference type="Proteomes" id="UP001163152">
    <property type="component" value="Chromosome"/>
</dbReference>
<dbReference type="KEGG" id="tsin:OXH18_04995"/>
<gene>
    <name evidence="1" type="ORF">OXH18_04995</name>
</gene>
<dbReference type="RefSeq" id="WP_268611304.1">
    <property type="nucleotide sequence ID" value="NZ_CP113797.1"/>
</dbReference>
<accession>A0A9E9C5N6</accession>
<dbReference type="AlphaFoldDB" id="A0A9E9C5N6"/>
<proteinExistence type="predicted"/>